<dbReference type="InterPro" id="IPR018613">
    <property type="entry name" value="Ccdc97-like"/>
</dbReference>
<feature type="domain" description="CCD97-like C-terminal" evidence="2">
    <location>
        <begin position="28"/>
        <end position="105"/>
    </location>
</feature>
<gene>
    <name evidence="3" type="ORF">OIDMADRAFT_37299</name>
</gene>
<dbReference type="OrthoDB" id="333176at2759"/>
<dbReference type="InParanoid" id="A0A0C3HIF3"/>
<keyword evidence="4" id="KW-1185">Reference proteome</keyword>
<accession>A0A0C3HIF3</accession>
<dbReference type="HOGENOM" id="CLU_076914_1_0_1"/>
<dbReference type="Proteomes" id="UP000054321">
    <property type="component" value="Unassembled WGS sequence"/>
</dbReference>
<evidence type="ECO:0000313" key="4">
    <source>
        <dbReference type="Proteomes" id="UP000054321"/>
    </source>
</evidence>
<reference evidence="4" key="2">
    <citation type="submission" date="2015-01" db="EMBL/GenBank/DDBJ databases">
        <title>Evolutionary Origins and Diversification of the Mycorrhizal Mutualists.</title>
        <authorList>
            <consortium name="DOE Joint Genome Institute"/>
            <consortium name="Mycorrhizal Genomics Consortium"/>
            <person name="Kohler A."/>
            <person name="Kuo A."/>
            <person name="Nagy L.G."/>
            <person name="Floudas D."/>
            <person name="Copeland A."/>
            <person name="Barry K.W."/>
            <person name="Cichocki N."/>
            <person name="Veneault-Fourrey C."/>
            <person name="LaButti K."/>
            <person name="Lindquist E.A."/>
            <person name="Lipzen A."/>
            <person name="Lundell T."/>
            <person name="Morin E."/>
            <person name="Murat C."/>
            <person name="Riley R."/>
            <person name="Ohm R."/>
            <person name="Sun H."/>
            <person name="Tunlid A."/>
            <person name="Henrissat B."/>
            <person name="Grigoriev I.V."/>
            <person name="Hibbett D.S."/>
            <person name="Martin F."/>
        </authorList>
    </citation>
    <scope>NUCLEOTIDE SEQUENCE [LARGE SCALE GENOMIC DNA]</scope>
    <source>
        <strain evidence="4">Zn</strain>
    </source>
</reference>
<feature type="compositionally biased region" description="Polar residues" evidence="1">
    <location>
        <begin position="98"/>
        <end position="110"/>
    </location>
</feature>
<evidence type="ECO:0000259" key="2">
    <source>
        <dbReference type="Pfam" id="PF09747"/>
    </source>
</evidence>
<dbReference type="AlphaFoldDB" id="A0A0C3HIF3"/>
<dbReference type="Pfam" id="PF09747">
    <property type="entry name" value="CCD97-like_C"/>
    <property type="match status" value="2"/>
</dbReference>
<organism evidence="3 4">
    <name type="scientific">Oidiodendron maius (strain Zn)</name>
    <dbReference type="NCBI Taxonomy" id="913774"/>
    <lineage>
        <taxon>Eukaryota</taxon>
        <taxon>Fungi</taxon>
        <taxon>Dikarya</taxon>
        <taxon>Ascomycota</taxon>
        <taxon>Pezizomycotina</taxon>
        <taxon>Leotiomycetes</taxon>
        <taxon>Leotiomycetes incertae sedis</taxon>
        <taxon>Myxotrichaceae</taxon>
        <taxon>Oidiodendron</taxon>
    </lineage>
</organism>
<feature type="domain" description="CCD97-like C-terminal" evidence="2">
    <location>
        <begin position="134"/>
        <end position="187"/>
    </location>
</feature>
<feature type="region of interest" description="Disordered" evidence="1">
    <location>
        <begin position="98"/>
        <end position="134"/>
    </location>
</feature>
<dbReference type="InterPro" id="IPR040233">
    <property type="entry name" value="CCD97-like_C"/>
</dbReference>
<proteinExistence type="predicted"/>
<dbReference type="PANTHER" id="PTHR31840:SF1">
    <property type="entry name" value="COILED-COIL DOMAIN-CONTAINING PROTEIN 97"/>
    <property type="match status" value="1"/>
</dbReference>
<evidence type="ECO:0000256" key="1">
    <source>
        <dbReference type="SAM" id="MobiDB-lite"/>
    </source>
</evidence>
<sequence length="211" mass="24201">MPPSISTPPPLNKAAEPVERIARIRIKNRRKMYLDRHPSYFTSPDLELSDPLLYDRCIRRFQTAAEREADGRAKGYSGVLEADLHRSEAKLAALHNQNMGEKQVQSSSEDSIPFVSYARGPNGEVLPEDLDEIPSSKEEGFERWKFGMTIKFLKGEDPDFDYKEVDESNEWDVVESKEEEEKWFDEEEPAWVKDDDPTVETIGGETGIQDF</sequence>
<name>A0A0C3HIF3_OIDMZ</name>
<feature type="region of interest" description="Disordered" evidence="1">
    <location>
        <begin position="192"/>
        <end position="211"/>
    </location>
</feature>
<protein>
    <recommendedName>
        <fullName evidence="2">CCD97-like C-terminal domain-containing protein</fullName>
    </recommendedName>
</protein>
<dbReference type="EMBL" id="KN832870">
    <property type="protein sequence ID" value="KIN07986.1"/>
    <property type="molecule type" value="Genomic_DNA"/>
</dbReference>
<reference evidence="3 4" key="1">
    <citation type="submission" date="2014-04" db="EMBL/GenBank/DDBJ databases">
        <authorList>
            <consortium name="DOE Joint Genome Institute"/>
            <person name="Kuo A."/>
            <person name="Martino E."/>
            <person name="Perotto S."/>
            <person name="Kohler A."/>
            <person name="Nagy L.G."/>
            <person name="Floudas D."/>
            <person name="Copeland A."/>
            <person name="Barry K.W."/>
            <person name="Cichocki N."/>
            <person name="Veneault-Fourrey C."/>
            <person name="LaButti K."/>
            <person name="Lindquist E.A."/>
            <person name="Lipzen A."/>
            <person name="Lundell T."/>
            <person name="Morin E."/>
            <person name="Murat C."/>
            <person name="Sun H."/>
            <person name="Tunlid A."/>
            <person name="Henrissat B."/>
            <person name="Grigoriev I.V."/>
            <person name="Hibbett D.S."/>
            <person name="Martin F."/>
            <person name="Nordberg H.P."/>
            <person name="Cantor M.N."/>
            <person name="Hua S.X."/>
        </authorList>
    </citation>
    <scope>NUCLEOTIDE SEQUENCE [LARGE SCALE GENOMIC DNA]</scope>
    <source>
        <strain evidence="3 4">Zn</strain>
    </source>
</reference>
<evidence type="ECO:0000313" key="3">
    <source>
        <dbReference type="EMBL" id="KIN07986.1"/>
    </source>
</evidence>
<dbReference type="STRING" id="913774.A0A0C3HIF3"/>
<dbReference type="PANTHER" id="PTHR31840">
    <property type="entry name" value="COILED-COIL DOMAIN-CONTAINING PROTEIN 97"/>
    <property type="match status" value="1"/>
</dbReference>